<sequence>MFKECSPCMLITDEPKAINQEGCTWQPTSYKASQGWLLL</sequence>
<name>A0A0E9RQI7_ANGAN</name>
<reference evidence="1" key="2">
    <citation type="journal article" date="2015" name="Fish Shellfish Immunol.">
        <title>Early steps in the European eel (Anguilla anguilla)-Vibrio vulnificus interaction in the gills: Role of the RtxA13 toxin.</title>
        <authorList>
            <person name="Callol A."/>
            <person name="Pajuelo D."/>
            <person name="Ebbesson L."/>
            <person name="Teles M."/>
            <person name="MacKenzie S."/>
            <person name="Amaro C."/>
        </authorList>
    </citation>
    <scope>NUCLEOTIDE SEQUENCE</scope>
</reference>
<reference evidence="1" key="1">
    <citation type="submission" date="2014-11" db="EMBL/GenBank/DDBJ databases">
        <authorList>
            <person name="Amaro Gonzalez C."/>
        </authorList>
    </citation>
    <scope>NUCLEOTIDE SEQUENCE</scope>
</reference>
<dbReference type="AlphaFoldDB" id="A0A0E9RQI7"/>
<proteinExistence type="predicted"/>
<dbReference type="EMBL" id="GBXM01077495">
    <property type="protein sequence ID" value="JAH31082.1"/>
    <property type="molecule type" value="Transcribed_RNA"/>
</dbReference>
<accession>A0A0E9RQI7</accession>
<organism evidence="1">
    <name type="scientific">Anguilla anguilla</name>
    <name type="common">European freshwater eel</name>
    <name type="synonym">Muraena anguilla</name>
    <dbReference type="NCBI Taxonomy" id="7936"/>
    <lineage>
        <taxon>Eukaryota</taxon>
        <taxon>Metazoa</taxon>
        <taxon>Chordata</taxon>
        <taxon>Craniata</taxon>
        <taxon>Vertebrata</taxon>
        <taxon>Euteleostomi</taxon>
        <taxon>Actinopterygii</taxon>
        <taxon>Neopterygii</taxon>
        <taxon>Teleostei</taxon>
        <taxon>Anguilliformes</taxon>
        <taxon>Anguillidae</taxon>
        <taxon>Anguilla</taxon>
    </lineage>
</organism>
<evidence type="ECO:0000313" key="1">
    <source>
        <dbReference type="EMBL" id="JAH31082.1"/>
    </source>
</evidence>
<protein>
    <submittedName>
        <fullName evidence="1">Uncharacterized protein</fullName>
    </submittedName>
</protein>